<dbReference type="Pfam" id="PF00328">
    <property type="entry name" value="His_Phos_2"/>
    <property type="match status" value="1"/>
</dbReference>
<keyword evidence="5 17" id="KW-1015">Disulfide bond</keyword>
<protein>
    <recommendedName>
        <fullName evidence="14">Phytase A</fullName>
    </recommendedName>
    <alternativeName>
        <fullName evidence="15">Histidine acid phosphatase phyA</fullName>
    </alternativeName>
    <alternativeName>
        <fullName evidence="8">Myo-inositol hexakisphosphate phosphohydrolase A</fullName>
    </alternativeName>
    <alternativeName>
        <fullName evidence="7">Myo-inositol-hexaphosphate 3-phosphohydrolase A</fullName>
    </alternativeName>
</protein>
<evidence type="ECO:0000256" key="5">
    <source>
        <dbReference type="ARBA" id="ARBA00023157"/>
    </source>
</evidence>
<comment type="catalytic activity">
    <reaction evidence="11">
        <text>1D-myo-inositol 1,2,6-trisphosphate + H2O = 1D-myo-inositol 1,2-bisphosphate + phosphate</text>
        <dbReference type="Rhea" id="RHEA:77131"/>
        <dbReference type="ChEBI" id="CHEBI:15377"/>
        <dbReference type="ChEBI" id="CHEBI:43474"/>
        <dbReference type="ChEBI" id="CHEBI:195537"/>
        <dbReference type="ChEBI" id="CHEBI:195539"/>
    </reaction>
    <physiologicalReaction direction="left-to-right" evidence="11">
        <dbReference type="Rhea" id="RHEA:77132"/>
    </physiologicalReaction>
</comment>
<keyword evidence="4" id="KW-0378">Hydrolase</keyword>
<feature type="disulfide bond" evidence="17">
    <location>
        <begin position="455"/>
        <end position="463"/>
    </location>
</feature>
<dbReference type="InterPro" id="IPR029033">
    <property type="entry name" value="His_PPase_superfam"/>
</dbReference>
<dbReference type="InterPro" id="IPR033379">
    <property type="entry name" value="Acid_Pase_AS"/>
</dbReference>
<dbReference type="PROSITE" id="PS00778">
    <property type="entry name" value="HIS_ACID_PHOSPHAT_2"/>
    <property type="match status" value="1"/>
</dbReference>
<dbReference type="GO" id="GO:0016158">
    <property type="term" value="F:inositol hexakisphosphate 3-phosphatase activity"/>
    <property type="evidence" value="ECO:0007669"/>
    <property type="project" value="UniProtKB-EC"/>
</dbReference>
<comment type="subunit">
    <text evidence="2">Monomer.</text>
</comment>
<comment type="subcellular location">
    <subcellularLocation>
        <location evidence="1">Secreted</location>
    </subcellularLocation>
</comment>
<dbReference type="PANTHER" id="PTHR20963:SF24">
    <property type="entry name" value="3-PHYTASE B"/>
    <property type="match status" value="1"/>
</dbReference>
<evidence type="ECO:0000256" key="15">
    <source>
        <dbReference type="ARBA" id="ARBA00044262"/>
    </source>
</evidence>
<keyword evidence="18" id="KW-0812">Transmembrane</keyword>
<dbReference type="GO" id="GO:0005576">
    <property type="term" value="C:extracellular region"/>
    <property type="evidence" value="ECO:0007669"/>
    <property type="project" value="UniProtKB-SubCell"/>
</dbReference>
<evidence type="ECO:0000313" key="19">
    <source>
        <dbReference type="EMBL" id="KIO04602.1"/>
    </source>
</evidence>
<reference evidence="19 20" key="1">
    <citation type="submission" date="2014-04" db="EMBL/GenBank/DDBJ databases">
        <authorList>
            <consortium name="DOE Joint Genome Institute"/>
            <person name="Kuo A."/>
            <person name="Kohler A."/>
            <person name="Costa M.D."/>
            <person name="Nagy L.G."/>
            <person name="Floudas D."/>
            <person name="Copeland A."/>
            <person name="Barry K.W."/>
            <person name="Cichocki N."/>
            <person name="Veneault-Fourrey C."/>
            <person name="LaButti K."/>
            <person name="Lindquist E.A."/>
            <person name="Lipzen A."/>
            <person name="Lundell T."/>
            <person name="Morin E."/>
            <person name="Murat C."/>
            <person name="Sun H."/>
            <person name="Tunlid A."/>
            <person name="Henrissat B."/>
            <person name="Grigoriev I.V."/>
            <person name="Hibbett D.S."/>
            <person name="Martin F."/>
            <person name="Nordberg H.P."/>
            <person name="Cantor M.N."/>
            <person name="Hua S.X."/>
        </authorList>
    </citation>
    <scope>NUCLEOTIDE SEQUENCE [LARGE SCALE GENOMIC DNA]</scope>
    <source>
        <strain evidence="19 20">Marx 270</strain>
    </source>
</reference>
<keyword evidence="20" id="KW-1185">Reference proteome</keyword>
<evidence type="ECO:0000256" key="12">
    <source>
        <dbReference type="ARBA" id="ARBA00043748"/>
    </source>
</evidence>
<evidence type="ECO:0000256" key="17">
    <source>
        <dbReference type="PIRSR" id="PIRSR000894-2"/>
    </source>
</evidence>
<evidence type="ECO:0000256" key="6">
    <source>
        <dbReference type="ARBA" id="ARBA00023180"/>
    </source>
</evidence>
<dbReference type="PANTHER" id="PTHR20963">
    <property type="entry name" value="MULTIPLE INOSITOL POLYPHOSPHATE PHOSPHATASE-RELATED"/>
    <property type="match status" value="1"/>
</dbReference>
<keyword evidence="3" id="KW-0964">Secreted</keyword>
<evidence type="ECO:0000313" key="20">
    <source>
        <dbReference type="Proteomes" id="UP000054217"/>
    </source>
</evidence>
<evidence type="ECO:0000256" key="3">
    <source>
        <dbReference type="ARBA" id="ARBA00022525"/>
    </source>
</evidence>
<feature type="transmembrane region" description="Helical" evidence="18">
    <location>
        <begin position="34"/>
        <end position="54"/>
    </location>
</feature>
<dbReference type="AlphaFoldDB" id="A0A0C3K4U8"/>
<evidence type="ECO:0000256" key="4">
    <source>
        <dbReference type="ARBA" id="ARBA00022801"/>
    </source>
</evidence>
<comment type="catalytic activity">
    <reaction evidence="9">
        <text>1D-myo-inositol 1,2,5,6-tetrakisphosphate + H2O = 1D-myo-inositol 1,2,6-trisphosphate + phosphate</text>
        <dbReference type="Rhea" id="RHEA:77119"/>
        <dbReference type="ChEBI" id="CHEBI:15377"/>
        <dbReference type="ChEBI" id="CHEBI:43474"/>
        <dbReference type="ChEBI" id="CHEBI:195535"/>
        <dbReference type="ChEBI" id="CHEBI:195537"/>
    </reaction>
    <physiologicalReaction direction="left-to-right" evidence="9">
        <dbReference type="Rhea" id="RHEA:77120"/>
    </physiologicalReaction>
</comment>
<dbReference type="SUPFAM" id="SSF53254">
    <property type="entry name" value="Phosphoglycerate mutase-like"/>
    <property type="match status" value="1"/>
</dbReference>
<name>A0A0C3K4U8_PISTI</name>
<dbReference type="STRING" id="870435.A0A0C3K4U8"/>
<evidence type="ECO:0000256" key="14">
    <source>
        <dbReference type="ARBA" id="ARBA00044106"/>
    </source>
</evidence>
<comment type="catalytic activity">
    <reaction evidence="12">
        <text>1D-myo-inositol 1,2,4,5,6-pentakisphosphate + H2O = 1D-myo-inositol 1,2,5,6-tetrakisphosphate + phosphate</text>
        <dbReference type="Rhea" id="RHEA:77115"/>
        <dbReference type="ChEBI" id="CHEBI:15377"/>
        <dbReference type="ChEBI" id="CHEBI:43474"/>
        <dbReference type="ChEBI" id="CHEBI:57798"/>
        <dbReference type="ChEBI" id="CHEBI:195535"/>
    </reaction>
    <physiologicalReaction direction="left-to-right" evidence="12">
        <dbReference type="Rhea" id="RHEA:77116"/>
    </physiologicalReaction>
</comment>
<dbReference type="Gene3D" id="3.40.50.1240">
    <property type="entry name" value="Phosphoglycerate mutase-like"/>
    <property type="match status" value="1"/>
</dbReference>
<dbReference type="CDD" id="cd07061">
    <property type="entry name" value="HP_HAP_like"/>
    <property type="match status" value="1"/>
</dbReference>
<dbReference type="OrthoDB" id="6509975at2759"/>
<comment type="catalytic activity">
    <reaction evidence="10">
        <text>1D-myo-inositol 1,2-bisphosphate + H2O = 1D-myo-inositol 2-phosphate + phosphate</text>
        <dbReference type="Rhea" id="RHEA:77135"/>
        <dbReference type="ChEBI" id="CHEBI:15377"/>
        <dbReference type="ChEBI" id="CHEBI:43474"/>
        <dbReference type="ChEBI" id="CHEBI:84142"/>
        <dbReference type="ChEBI" id="CHEBI:195539"/>
    </reaction>
    <physiologicalReaction direction="left-to-right" evidence="10">
        <dbReference type="Rhea" id="RHEA:77136"/>
    </physiologicalReaction>
</comment>
<evidence type="ECO:0000256" key="16">
    <source>
        <dbReference type="PIRSR" id="PIRSR000894-1"/>
    </source>
</evidence>
<dbReference type="InterPro" id="IPR016274">
    <property type="entry name" value="Histidine_acid_Pase_euk"/>
</dbReference>
<keyword evidence="6" id="KW-0325">Glycoprotein</keyword>
<evidence type="ECO:0000256" key="13">
    <source>
        <dbReference type="ARBA" id="ARBA00043788"/>
    </source>
</evidence>
<accession>A0A0C3K4U8</accession>
<dbReference type="PROSITE" id="PS00616">
    <property type="entry name" value="HIS_ACID_PHOSPHAT_1"/>
    <property type="match status" value="1"/>
</dbReference>
<keyword evidence="18" id="KW-0472">Membrane</keyword>
<feature type="active site" description="Proton donor" evidence="16">
    <location>
        <position position="379"/>
    </location>
</feature>
<reference evidence="20" key="2">
    <citation type="submission" date="2015-01" db="EMBL/GenBank/DDBJ databases">
        <title>Evolutionary Origins and Diversification of the Mycorrhizal Mutualists.</title>
        <authorList>
            <consortium name="DOE Joint Genome Institute"/>
            <consortium name="Mycorrhizal Genomics Consortium"/>
            <person name="Kohler A."/>
            <person name="Kuo A."/>
            <person name="Nagy L.G."/>
            <person name="Floudas D."/>
            <person name="Copeland A."/>
            <person name="Barry K.W."/>
            <person name="Cichocki N."/>
            <person name="Veneault-Fourrey C."/>
            <person name="LaButti K."/>
            <person name="Lindquist E.A."/>
            <person name="Lipzen A."/>
            <person name="Lundell T."/>
            <person name="Morin E."/>
            <person name="Murat C."/>
            <person name="Riley R."/>
            <person name="Ohm R."/>
            <person name="Sun H."/>
            <person name="Tunlid A."/>
            <person name="Henrissat B."/>
            <person name="Grigoriev I.V."/>
            <person name="Hibbett D.S."/>
            <person name="Martin F."/>
        </authorList>
    </citation>
    <scope>NUCLEOTIDE SEQUENCE [LARGE SCALE GENOMIC DNA]</scope>
    <source>
        <strain evidence="20">Marx 270</strain>
    </source>
</reference>
<dbReference type="GO" id="GO:0003993">
    <property type="term" value="F:acid phosphatase activity"/>
    <property type="evidence" value="ECO:0007669"/>
    <property type="project" value="TreeGrafter"/>
</dbReference>
<sequence length="490" mass="55466">MHVKDSLLPDFLPLIDESVLDRTNYDSHRVRRRFLRCASLVVLGIILSVSYFQYGRWHSCRSPHLVFKDVTPMPPEAFQRTWAAYSPYYPAARYTSPPDNCVITQVNQLQRHGARYPTGGQTTRIQAPLEKLRGVRTYANASFDFLRYFEWDLGVSDMISLGTQQMFESGIEHYTRYRHLFSSEHLPFVRASDSDRVVKSAVVWADGISYASDDVYHPETSVILPEVDGANNTLDDSMCPNANSLKEVPDAWRDTFAPLIAARFNEAAPGADFDAEDVVELMPLCAFETLFHRTTSPFCDLFTFEEFKAHEYYTDLSRYYKTGPGNPLGPIQGVGYVNELLARLTSKPVEDHTQTNSTLDSSPDTFPLNKTFYADFSHDNQMVAIYSALGLFQDGNGRVPSAEEMNPRRSWRISNMTPFSARMIVEKLMCDGRGVEKREYVRILVNDAVQPLTFCGAGEDGVCALEDFVESQAYARGNGNGDWEKCFESD</sequence>
<dbReference type="EMBL" id="KN831970">
    <property type="protein sequence ID" value="KIO04602.1"/>
    <property type="molecule type" value="Genomic_DNA"/>
</dbReference>
<dbReference type="InParanoid" id="A0A0C3K4U8"/>
<dbReference type="Proteomes" id="UP000054217">
    <property type="component" value="Unassembled WGS sequence"/>
</dbReference>
<comment type="catalytic activity">
    <reaction evidence="13">
        <text>1D-myo-inositol hexakisphosphate + H2O = 1D-myo-inositol 1,2,4,5,6-pentakisphosphate + phosphate</text>
        <dbReference type="Rhea" id="RHEA:16989"/>
        <dbReference type="ChEBI" id="CHEBI:15377"/>
        <dbReference type="ChEBI" id="CHEBI:43474"/>
        <dbReference type="ChEBI" id="CHEBI:57798"/>
        <dbReference type="ChEBI" id="CHEBI:58130"/>
        <dbReference type="EC" id="3.1.3.8"/>
    </reaction>
    <physiologicalReaction direction="left-to-right" evidence="13">
        <dbReference type="Rhea" id="RHEA:16990"/>
    </physiologicalReaction>
</comment>
<dbReference type="InterPro" id="IPR000560">
    <property type="entry name" value="His_Pase_clade-2"/>
</dbReference>
<evidence type="ECO:0000256" key="11">
    <source>
        <dbReference type="ARBA" id="ARBA00043721"/>
    </source>
</evidence>
<feature type="disulfide bond" evidence="17">
    <location>
        <begin position="239"/>
        <end position="486"/>
    </location>
</feature>
<feature type="active site" description="Nucleophile" evidence="16">
    <location>
        <position position="112"/>
    </location>
</feature>
<feature type="disulfide bond" evidence="17">
    <location>
        <begin position="101"/>
        <end position="430"/>
    </location>
</feature>
<dbReference type="PIRSF" id="PIRSF000894">
    <property type="entry name" value="Acid_phosphatase"/>
    <property type="match status" value="1"/>
</dbReference>
<evidence type="ECO:0000256" key="7">
    <source>
        <dbReference type="ARBA" id="ARBA00041857"/>
    </source>
</evidence>
<evidence type="ECO:0000256" key="1">
    <source>
        <dbReference type="ARBA" id="ARBA00004613"/>
    </source>
</evidence>
<evidence type="ECO:0000256" key="2">
    <source>
        <dbReference type="ARBA" id="ARBA00011245"/>
    </source>
</evidence>
<evidence type="ECO:0000256" key="8">
    <source>
        <dbReference type="ARBA" id="ARBA00042300"/>
    </source>
</evidence>
<evidence type="ECO:0000256" key="10">
    <source>
        <dbReference type="ARBA" id="ARBA00043675"/>
    </source>
</evidence>
<proteinExistence type="predicted"/>
<keyword evidence="18" id="KW-1133">Transmembrane helix</keyword>
<dbReference type="HOGENOM" id="CLU_020880_0_1_1"/>
<evidence type="ECO:0000256" key="9">
    <source>
        <dbReference type="ARBA" id="ARBA00043670"/>
    </source>
</evidence>
<organism evidence="19 20">
    <name type="scientific">Pisolithus tinctorius Marx 270</name>
    <dbReference type="NCBI Taxonomy" id="870435"/>
    <lineage>
        <taxon>Eukaryota</taxon>
        <taxon>Fungi</taxon>
        <taxon>Dikarya</taxon>
        <taxon>Basidiomycota</taxon>
        <taxon>Agaricomycotina</taxon>
        <taxon>Agaricomycetes</taxon>
        <taxon>Agaricomycetidae</taxon>
        <taxon>Boletales</taxon>
        <taxon>Sclerodermatineae</taxon>
        <taxon>Pisolithaceae</taxon>
        <taxon>Pisolithus</taxon>
    </lineage>
</organism>
<gene>
    <name evidence="19" type="ORF">M404DRAFT_1000462</name>
</gene>
<evidence type="ECO:0000256" key="18">
    <source>
        <dbReference type="SAM" id="Phobius"/>
    </source>
</evidence>
<feature type="disulfide bond" evidence="17">
    <location>
        <begin position="285"/>
        <end position="299"/>
    </location>
</feature>